<comment type="caution">
    <text evidence="2">The sequence shown here is derived from an EMBL/GenBank/DDBJ whole genome shotgun (WGS) entry which is preliminary data.</text>
</comment>
<accession>A0AAD8RRB7</accession>
<sequence length="229" mass="24987">MSVDSWFQSVIGQLPPHMVDTTLLVAWRAWYARNEVTHDKPLPPIIGSHRFLSGYIKLIGDVKSIPTENLVKGKQPASLVGMAPVPAQRVTPSLKPWTKPPAGWIKLSIDGSYSSGEFAGVGTVEDSEDIGSDKEDRDRKSRFVLKKLKTGQIPFRRDGKPNCPFCGRVFPKDIESLIQHATGVGKGSAHKHKAASKAKHAAFGKFLRDYVKTGLIPLVGPAVGPHVVH</sequence>
<protein>
    <recommendedName>
        <fullName evidence="1">Zinc finger-XS domain-containing protein</fullName>
    </recommendedName>
</protein>
<evidence type="ECO:0000259" key="1">
    <source>
        <dbReference type="Pfam" id="PF03470"/>
    </source>
</evidence>
<name>A0AAD8RRB7_LOLMU</name>
<evidence type="ECO:0000313" key="2">
    <source>
        <dbReference type="EMBL" id="KAK1630441.1"/>
    </source>
</evidence>
<dbReference type="AlphaFoldDB" id="A0AAD8RRB7"/>
<dbReference type="EMBL" id="JAUUTY010000005">
    <property type="protein sequence ID" value="KAK1630441.1"/>
    <property type="molecule type" value="Genomic_DNA"/>
</dbReference>
<proteinExistence type="predicted"/>
<reference evidence="2" key="1">
    <citation type="submission" date="2023-07" db="EMBL/GenBank/DDBJ databases">
        <title>A chromosome-level genome assembly of Lolium multiflorum.</title>
        <authorList>
            <person name="Chen Y."/>
            <person name="Copetti D."/>
            <person name="Kolliker R."/>
            <person name="Studer B."/>
        </authorList>
    </citation>
    <scope>NUCLEOTIDE SEQUENCE</scope>
    <source>
        <strain evidence="2">02402/16</strain>
        <tissue evidence="2">Leaf</tissue>
    </source>
</reference>
<keyword evidence="3" id="KW-1185">Reference proteome</keyword>
<organism evidence="2 3">
    <name type="scientific">Lolium multiflorum</name>
    <name type="common">Italian ryegrass</name>
    <name type="synonym">Lolium perenne subsp. multiflorum</name>
    <dbReference type="NCBI Taxonomy" id="4521"/>
    <lineage>
        <taxon>Eukaryota</taxon>
        <taxon>Viridiplantae</taxon>
        <taxon>Streptophyta</taxon>
        <taxon>Embryophyta</taxon>
        <taxon>Tracheophyta</taxon>
        <taxon>Spermatophyta</taxon>
        <taxon>Magnoliopsida</taxon>
        <taxon>Liliopsida</taxon>
        <taxon>Poales</taxon>
        <taxon>Poaceae</taxon>
        <taxon>BOP clade</taxon>
        <taxon>Pooideae</taxon>
        <taxon>Poodae</taxon>
        <taxon>Poeae</taxon>
        <taxon>Poeae Chloroplast Group 2 (Poeae type)</taxon>
        <taxon>Loliodinae</taxon>
        <taxon>Loliinae</taxon>
        <taxon>Lolium</taxon>
    </lineage>
</organism>
<dbReference type="Proteomes" id="UP001231189">
    <property type="component" value="Unassembled WGS sequence"/>
</dbReference>
<gene>
    <name evidence="2" type="ORF">QYE76_004756</name>
</gene>
<evidence type="ECO:0000313" key="3">
    <source>
        <dbReference type="Proteomes" id="UP001231189"/>
    </source>
</evidence>
<feature type="domain" description="Zinc finger-XS" evidence="1">
    <location>
        <begin position="163"/>
        <end position="203"/>
    </location>
</feature>
<dbReference type="InterPro" id="IPR005381">
    <property type="entry name" value="Znf-XS_domain"/>
</dbReference>
<dbReference type="Pfam" id="PF03470">
    <property type="entry name" value="zf-XS"/>
    <property type="match status" value="1"/>
</dbReference>
<dbReference type="GO" id="GO:0031047">
    <property type="term" value="P:regulatory ncRNA-mediated gene silencing"/>
    <property type="evidence" value="ECO:0007669"/>
    <property type="project" value="InterPro"/>
</dbReference>